<evidence type="ECO:0000313" key="1">
    <source>
        <dbReference type="EMBL" id="GGM40536.1"/>
    </source>
</evidence>
<dbReference type="EMBL" id="BMLG01000023">
    <property type="protein sequence ID" value="GGM40536.1"/>
    <property type="molecule type" value="Genomic_DNA"/>
</dbReference>
<proteinExistence type="predicted"/>
<accession>A0A917TW79</accession>
<keyword evidence="2" id="KW-1185">Reference proteome</keyword>
<dbReference type="OrthoDB" id="2874362at2"/>
<reference evidence="1" key="2">
    <citation type="submission" date="2020-09" db="EMBL/GenBank/DDBJ databases">
        <authorList>
            <person name="Sun Q."/>
            <person name="Zhou Y."/>
        </authorList>
    </citation>
    <scope>NUCLEOTIDE SEQUENCE</scope>
    <source>
        <strain evidence="1">CGMCC 1.6333</strain>
    </source>
</reference>
<dbReference type="RefSeq" id="WP_117156798.1">
    <property type="nucleotide sequence ID" value="NZ_BMLG01000023.1"/>
</dbReference>
<protein>
    <submittedName>
        <fullName evidence="1">Uncharacterized protein</fullName>
    </submittedName>
</protein>
<name>A0A917TW79_9BACI</name>
<sequence>MAIKNKGYIPKEEAEFITNVTKAVLKKDVSLTHFLLNAKGVMRYETASIDKSNIEFEYDEGGLVKIVCIFSKYLIEDFHFKASNDELSEAWIRRAVKSVIEHGKEIAEVYYDEVDS</sequence>
<organism evidence="1 2">
    <name type="scientific">Paraliobacillus quinghaiensis</name>
    <dbReference type="NCBI Taxonomy" id="470815"/>
    <lineage>
        <taxon>Bacteria</taxon>
        <taxon>Bacillati</taxon>
        <taxon>Bacillota</taxon>
        <taxon>Bacilli</taxon>
        <taxon>Bacillales</taxon>
        <taxon>Bacillaceae</taxon>
        <taxon>Paraliobacillus</taxon>
    </lineage>
</organism>
<evidence type="ECO:0000313" key="2">
    <source>
        <dbReference type="Proteomes" id="UP000618460"/>
    </source>
</evidence>
<dbReference type="AlphaFoldDB" id="A0A917TW79"/>
<comment type="caution">
    <text evidence="1">The sequence shown here is derived from an EMBL/GenBank/DDBJ whole genome shotgun (WGS) entry which is preliminary data.</text>
</comment>
<gene>
    <name evidence="1" type="ORF">GCM10011351_28390</name>
</gene>
<dbReference type="Proteomes" id="UP000618460">
    <property type="component" value="Unassembled WGS sequence"/>
</dbReference>
<reference evidence="1" key="1">
    <citation type="journal article" date="2014" name="Int. J. Syst. Evol. Microbiol.">
        <title>Complete genome sequence of Corynebacterium casei LMG S-19264T (=DSM 44701T), isolated from a smear-ripened cheese.</title>
        <authorList>
            <consortium name="US DOE Joint Genome Institute (JGI-PGF)"/>
            <person name="Walter F."/>
            <person name="Albersmeier A."/>
            <person name="Kalinowski J."/>
            <person name="Ruckert C."/>
        </authorList>
    </citation>
    <scope>NUCLEOTIDE SEQUENCE</scope>
    <source>
        <strain evidence="1">CGMCC 1.6333</strain>
    </source>
</reference>